<name>A0A8J6YBE7_9BACT</name>
<sequence length="105" mass="11370">MGVTREVIMDLLPLYLSDEASSDSHALVNEHLQNDPELAKLATQWKDRLPEPPPAPVNPDAQVMAYQEAKRQIANRVITLAAAIAFGILIVGGTALIGAMLLLTR</sequence>
<dbReference type="Proteomes" id="UP000598633">
    <property type="component" value="Unassembled WGS sequence"/>
</dbReference>
<evidence type="ECO:0000313" key="3">
    <source>
        <dbReference type="Proteomes" id="UP000598633"/>
    </source>
</evidence>
<organism evidence="2 3">
    <name type="scientific">Candidatus Sulfomarinibacter kjeldsenii</name>
    <dbReference type="NCBI Taxonomy" id="2885994"/>
    <lineage>
        <taxon>Bacteria</taxon>
        <taxon>Pseudomonadati</taxon>
        <taxon>Acidobacteriota</taxon>
        <taxon>Thermoanaerobaculia</taxon>
        <taxon>Thermoanaerobaculales</taxon>
        <taxon>Candidatus Sulfomarinibacteraceae</taxon>
        <taxon>Candidatus Sulfomarinibacter</taxon>
    </lineage>
</organism>
<proteinExistence type="predicted"/>
<keyword evidence="1" id="KW-0472">Membrane</keyword>
<evidence type="ECO:0000313" key="2">
    <source>
        <dbReference type="EMBL" id="MBD3870625.1"/>
    </source>
</evidence>
<accession>A0A8J6YBE7</accession>
<feature type="transmembrane region" description="Helical" evidence="1">
    <location>
        <begin position="77"/>
        <end position="103"/>
    </location>
</feature>
<dbReference type="AlphaFoldDB" id="A0A8J6YBE7"/>
<protein>
    <recommendedName>
        <fullName evidence="4">Zinc-finger domain-containing protein</fullName>
    </recommendedName>
</protein>
<gene>
    <name evidence="2" type="ORF">IFJ97_04625</name>
</gene>
<comment type="caution">
    <text evidence="2">The sequence shown here is derived from an EMBL/GenBank/DDBJ whole genome shotgun (WGS) entry which is preliminary data.</text>
</comment>
<keyword evidence="1" id="KW-0812">Transmembrane</keyword>
<dbReference type="EMBL" id="JACXWA010000072">
    <property type="protein sequence ID" value="MBD3870625.1"/>
    <property type="molecule type" value="Genomic_DNA"/>
</dbReference>
<reference evidence="2 3" key="1">
    <citation type="submission" date="2020-08" db="EMBL/GenBank/DDBJ databases">
        <title>Acidobacteriota in marine sediments use diverse sulfur dissimilation pathways.</title>
        <authorList>
            <person name="Wasmund K."/>
        </authorList>
    </citation>
    <scope>NUCLEOTIDE SEQUENCE [LARGE SCALE GENOMIC DNA]</scope>
    <source>
        <strain evidence="2">MAG AM3-A</strain>
    </source>
</reference>
<evidence type="ECO:0008006" key="4">
    <source>
        <dbReference type="Google" id="ProtNLM"/>
    </source>
</evidence>
<keyword evidence="1" id="KW-1133">Transmembrane helix</keyword>
<evidence type="ECO:0000256" key="1">
    <source>
        <dbReference type="SAM" id="Phobius"/>
    </source>
</evidence>